<keyword evidence="2" id="KW-0815">Transposition</keyword>
<dbReference type="AlphaFoldDB" id="A0A0L6VZJ0"/>
<gene>
    <name evidence="7" type="ORF">Tfer_2779</name>
</gene>
<dbReference type="EMBL" id="LGTE01000024">
    <property type="protein sequence ID" value="KNZ68685.1"/>
    <property type="molecule type" value="Genomic_DNA"/>
</dbReference>
<dbReference type="Proteomes" id="UP000037175">
    <property type="component" value="Unassembled WGS sequence"/>
</dbReference>
<accession>A0A0L6VZJ0</accession>
<feature type="domain" description="Cas12f1-like TNB" evidence="6">
    <location>
        <begin position="334"/>
        <end position="399"/>
    </location>
</feature>
<dbReference type="PATRIC" id="fig|281456.6.peg.2899"/>
<evidence type="ECO:0000256" key="3">
    <source>
        <dbReference type="ARBA" id="ARBA00023125"/>
    </source>
</evidence>
<dbReference type="Pfam" id="PF07282">
    <property type="entry name" value="Cas12f1-like_TNB"/>
    <property type="match status" value="1"/>
</dbReference>
<dbReference type="GO" id="GO:0003677">
    <property type="term" value="F:DNA binding"/>
    <property type="evidence" value="ECO:0007669"/>
    <property type="project" value="UniProtKB-KW"/>
</dbReference>
<reference evidence="8" key="1">
    <citation type="submission" date="2015-07" db="EMBL/GenBank/DDBJ databases">
        <title>Complete Genome of Thermincola ferriacetica strain Z-0001T.</title>
        <authorList>
            <person name="Lusk B."/>
            <person name="Badalamenti J.P."/>
            <person name="Parameswaran P."/>
            <person name="Bond D.R."/>
            <person name="Torres C.I."/>
        </authorList>
    </citation>
    <scope>NUCLEOTIDE SEQUENCE [LARGE SCALE GENOMIC DNA]</scope>
    <source>
        <strain evidence="8">Z-0001</strain>
    </source>
</reference>
<evidence type="ECO:0000256" key="4">
    <source>
        <dbReference type="ARBA" id="ARBA00023172"/>
    </source>
</evidence>
<dbReference type="NCBIfam" id="NF040570">
    <property type="entry name" value="guided_TnpB"/>
    <property type="match status" value="1"/>
</dbReference>
<feature type="domain" description="Probable transposase IS891/IS1136/IS1341" evidence="5">
    <location>
        <begin position="208"/>
        <end position="314"/>
    </location>
</feature>
<evidence type="ECO:0000259" key="5">
    <source>
        <dbReference type="Pfam" id="PF01385"/>
    </source>
</evidence>
<evidence type="ECO:0000256" key="1">
    <source>
        <dbReference type="ARBA" id="ARBA00008761"/>
    </source>
</evidence>
<organism evidence="7 8">
    <name type="scientific">Thermincola ferriacetica</name>
    <dbReference type="NCBI Taxonomy" id="281456"/>
    <lineage>
        <taxon>Bacteria</taxon>
        <taxon>Bacillati</taxon>
        <taxon>Bacillota</taxon>
        <taxon>Clostridia</taxon>
        <taxon>Eubacteriales</taxon>
        <taxon>Thermincolaceae</taxon>
        <taxon>Thermincola</taxon>
    </lineage>
</organism>
<dbReference type="Pfam" id="PF01385">
    <property type="entry name" value="OrfB_IS605"/>
    <property type="match status" value="1"/>
</dbReference>
<dbReference type="InterPro" id="IPR001959">
    <property type="entry name" value="Transposase"/>
</dbReference>
<evidence type="ECO:0000313" key="7">
    <source>
        <dbReference type="EMBL" id="KNZ68685.1"/>
    </source>
</evidence>
<comment type="caution">
    <text evidence="7">The sequence shown here is derived from an EMBL/GenBank/DDBJ whole genome shotgun (WGS) entry which is preliminary data.</text>
</comment>
<dbReference type="NCBIfam" id="TIGR01766">
    <property type="entry name" value="IS200/IS605 family accessory protein TnpB-like domain"/>
    <property type="match status" value="1"/>
</dbReference>
<sequence length="444" mass="50126">MEEREGAVIPLNSLRGYTDPLVFLKKGGDQILFLTVKAQVHADRETEAVLKDAMFCATKVYNGLLWHLREGSKETGKVNLSWSNINRIIKELPQAKGYYSLSVRMTCLEVMEAYRSFFALKKNGRVKHNAPGFRRKTALSPLKYVQSGFKVVGDRVTVSLGTSRPDGVRRVSFRVSRRSGISLSNLRELSIIYDKLTGRLEARLVVEVQLCENAGTGRAAVDLGETVLLAAAFDDGGSILYSGRLIKSIRRYWQKVRAKVKPPSKEQPRMSRHYRQIARKERRQVEHLLHIVSKHFVEECVMRGVGEIVFGDLTGRVEGRRFGRMNQRLHAWAFHKLTDMVVYKAALVGIAVRKHDENGTSITCHACGVEKPSNRKSRGLYLCRCGWTAHADINAALNIYERAYNVSPVKGSSGLVARPVVLSFRMDRHTVHEPKRRITLRPSA</sequence>
<dbReference type="GO" id="GO:0006310">
    <property type="term" value="P:DNA recombination"/>
    <property type="evidence" value="ECO:0007669"/>
    <property type="project" value="UniProtKB-KW"/>
</dbReference>
<evidence type="ECO:0000313" key="8">
    <source>
        <dbReference type="Proteomes" id="UP000037175"/>
    </source>
</evidence>
<name>A0A0L6VZJ0_9FIRM</name>
<keyword evidence="3" id="KW-0238">DNA-binding</keyword>
<proteinExistence type="inferred from homology"/>
<protein>
    <submittedName>
        <fullName evidence="7">Putative transposase</fullName>
    </submittedName>
</protein>
<evidence type="ECO:0000256" key="2">
    <source>
        <dbReference type="ARBA" id="ARBA00022578"/>
    </source>
</evidence>
<comment type="similarity">
    <text evidence="1">In the C-terminal section; belongs to the transposase 35 family.</text>
</comment>
<evidence type="ECO:0000259" key="6">
    <source>
        <dbReference type="Pfam" id="PF07282"/>
    </source>
</evidence>
<dbReference type="GO" id="GO:0032196">
    <property type="term" value="P:transposition"/>
    <property type="evidence" value="ECO:0007669"/>
    <property type="project" value="UniProtKB-KW"/>
</dbReference>
<dbReference type="InterPro" id="IPR010095">
    <property type="entry name" value="Cas12f1-like_TNB"/>
</dbReference>
<keyword evidence="8" id="KW-1185">Reference proteome</keyword>
<keyword evidence="4" id="KW-0233">DNA recombination</keyword>